<evidence type="ECO:0000313" key="5">
    <source>
        <dbReference type="EMBL" id="OBZ78527.1"/>
    </source>
</evidence>
<organism evidence="5 6">
    <name type="scientific">Grifola frondosa</name>
    <name type="common">Maitake</name>
    <name type="synonym">Polyporus frondosus</name>
    <dbReference type="NCBI Taxonomy" id="5627"/>
    <lineage>
        <taxon>Eukaryota</taxon>
        <taxon>Fungi</taxon>
        <taxon>Dikarya</taxon>
        <taxon>Basidiomycota</taxon>
        <taxon>Agaricomycotina</taxon>
        <taxon>Agaricomycetes</taxon>
        <taxon>Polyporales</taxon>
        <taxon>Grifolaceae</taxon>
        <taxon>Grifola</taxon>
    </lineage>
</organism>
<evidence type="ECO:0000256" key="2">
    <source>
        <dbReference type="ARBA" id="ARBA00022692"/>
    </source>
</evidence>
<keyword evidence="3" id="KW-1133">Transmembrane helix</keyword>
<dbReference type="EMBL" id="LUGG01000001">
    <property type="protein sequence ID" value="OBZ78527.1"/>
    <property type="molecule type" value="Genomic_DNA"/>
</dbReference>
<keyword evidence="2" id="KW-0812">Transmembrane</keyword>
<dbReference type="GO" id="GO:0016020">
    <property type="term" value="C:membrane"/>
    <property type="evidence" value="ECO:0007669"/>
    <property type="project" value="UniProtKB-SubCell"/>
</dbReference>
<dbReference type="Proteomes" id="UP000092993">
    <property type="component" value="Unassembled WGS sequence"/>
</dbReference>
<comment type="subcellular location">
    <subcellularLocation>
        <location evidence="1">Membrane</location>
        <topology evidence="1">Multi-pass membrane protein</topology>
    </subcellularLocation>
</comment>
<evidence type="ECO:0000256" key="3">
    <source>
        <dbReference type="ARBA" id="ARBA00022989"/>
    </source>
</evidence>
<dbReference type="InterPro" id="IPR018108">
    <property type="entry name" value="MCP_transmembrane"/>
</dbReference>
<name>A0A1C7MPC7_GRIFR</name>
<gene>
    <name evidence="5" type="ORF">A0H81_00741</name>
</gene>
<evidence type="ECO:0000256" key="1">
    <source>
        <dbReference type="ARBA" id="ARBA00004141"/>
    </source>
</evidence>
<keyword evidence="4" id="KW-0472">Membrane</keyword>
<dbReference type="Gene3D" id="1.50.40.10">
    <property type="entry name" value="Mitochondrial carrier domain"/>
    <property type="match status" value="1"/>
</dbReference>
<dbReference type="SUPFAM" id="SSF103506">
    <property type="entry name" value="Mitochondrial carrier"/>
    <property type="match status" value="1"/>
</dbReference>
<evidence type="ECO:0000256" key="4">
    <source>
        <dbReference type="ARBA" id="ARBA00023136"/>
    </source>
</evidence>
<dbReference type="InterPro" id="IPR023395">
    <property type="entry name" value="MCP_dom_sf"/>
</dbReference>
<reference evidence="5 6" key="1">
    <citation type="submission" date="2016-03" db="EMBL/GenBank/DDBJ databases">
        <title>Whole genome sequencing of Grifola frondosa 9006-11.</title>
        <authorList>
            <person name="Min B."/>
            <person name="Park H."/>
            <person name="Kim J.-G."/>
            <person name="Cho H."/>
            <person name="Oh Y.-L."/>
            <person name="Kong W.-S."/>
            <person name="Choi I.-G."/>
        </authorList>
    </citation>
    <scope>NUCLEOTIDE SEQUENCE [LARGE SCALE GENOMIC DNA]</scope>
    <source>
        <strain evidence="5 6">9006-11</strain>
    </source>
</reference>
<dbReference type="Pfam" id="PF00153">
    <property type="entry name" value="Mito_carr"/>
    <property type="match status" value="1"/>
</dbReference>
<protein>
    <submittedName>
        <fullName evidence="5">Uncharacterized protein</fullName>
    </submittedName>
</protein>
<dbReference type="AlphaFoldDB" id="A0A1C7MPC7"/>
<comment type="caution">
    <text evidence="5">The sequence shown here is derived from an EMBL/GenBank/DDBJ whole genome shotgun (WGS) entry which is preliminary data.</text>
</comment>
<proteinExistence type="predicted"/>
<evidence type="ECO:0000313" key="6">
    <source>
        <dbReference type="Proteomes" id="UP000092993"/>
    </source>
</evidence>
<keyword evidence="6" id="KW-1185">Reference proteome</keyword>
<accession>A0A1C7MPC7</accession>
<dbReference type="STRING" id="5627.A0A1C7MPC7"/>
<sequence length="139" mass="15307">MTQVGIFPDSPPDSDTVFPLVSLRPFPHLTFIGRLLVCWHYLCDRGVVLDMEPFEAKVVAAATGSTLTALTMTPFDVVKTRLQTQRPLQRPLFPQPPPNTCCQAPSMPCRRSMDSSMRFDMSGGLKASQGSGRVQGPRL</sequence>